<dbReference type="FunFam" id="3.40.47.10:FF:000019">
    <property type="entry name" value="Polyketide synthase type I"/>
    <property type="match status" value="3"/>
</dbReference>
<comment type="cofactor">
    <cofactor evidence="1">
        <name>pantetheine 4'-phosphate</name>
        <dbReference type="ChEBI" id="CHEBI:47942"/>
    </cofactor>
</comment>
<evidence type="ECO:0000256" key="4">
    <source>
        <dbReference type="ARBA" id="ARBA00022450"/>
    </source>
</evidence>
<dbReference type="InterPro" id="IPR018201">
    <property type="entry name" value="Ketoacyl_synth_AS"/>
</dbReference>
<dbReference type="GO" id="GO:0004315">
    <property type="term" value="F:3-oxoacyl-[acyl-carrier-protein] synthase activity"/>
    <property type="evidence" value="ECO:0007669"/>
    <property type="project" value="InterPro"/>
</dbReference>
<dbReference type="InterPro" id="IPR049552">
    <property type="entry name" value="PKS_DH_N"/>
</dbReference>
<dbReference type="Pfam" id="PF00501">
    <property type="entry name" value="AMP-binding"/>
    <property type="match status" value="1"/>
</dbReference>
<feature type="compositionally biased region" description="Basic and acidic residues" evidence="11">
    <location>
        <begin position="6442"/>
        <end position="6467"/>
    </location>
</feature>
<dbReference type="SUPFAM" id="SSF51735">
    <property type="entry name" value="NAD(P)-binding Rossmann-fold domains"/>
    <property type="match status" value="3"/>
</dbReference>
<keyword evidence="7" id="KW-0808">Transferase</keyword>
<evidence type="ECO:0000256" key="3">
    <source>
        <dbReference type="ARBA" id="ARBA00004792"/>
    </source>
</evidence>
<dbReference type="InterPro" id="IPR042104">
    <property type="entry name" value="PKS_dehydratase_sf"/>
</dbReference>
<feature type="region of interest" description="Disordered" evidence="11">
    <location>
        <begin position="3629"/>
        <end position="3649"/>
    </location>
</feature>
<dbReference type="InterPro" id="IPR006162">
    <property type="entry name" value="Ppantetheine_attach_site"/>
</dbReference>
<dbReference type="Gene3D" id="3.40.50.12780">
    <property type="entry name" value="N-terminal domain of ligase-like"/>
    <property type="match status" value="1"/>
</dbReference>
<dbReference type="Gene3D" id="3.10.129.110">
    <property type="entry name" value="Polyketide synthase dehydratase"/>
    <property type="match status" value="3"/>
</dbReference>
<dbReference type="CDD" id="cd05930">
    <property type="entry name" value="A_NRPS"/>
    <property type="match status" value="1"/>
</dbReference>
<dbReference type="Pfam" id="PF02801">
    <property type="entry name" value="Ketoacyl-synt_C"/>
    <property type="match status" value="5"/>
</dbReference>
<feature type="compositionally biased region" description="Basic and acidic residues" evidence="11">
    <location>
        <begin position="6831"/>
        <end position="6840"/>
    </location>
</feature>
<feature type="region of interest" description="Disordered" evidence="11">
    <location>
        <begin position="5374"/>
        <end position="5395"/>
    </location>
</feature>
<dbReference type="InterPro" id="IPR049551">
    <property type="entry name" value="PKS_DH_C"/>
</dbReference>
<evidence type="ECO:0000256" key="1">
    <source>
        <dbReference type="ARBA" id="ARBA00001957"/>
    </source>
</evidence>
<dbReference type="Pfam" id="PF00550">
    <property type="entry name" value="PP-binding"/>
    <property type="match status" value="7"/>
</dbReference>
<dbReference type="GO" id="GO:0031177">
    <property type="term" value="F:phosphopantetheine binding"/>
    <property type="evidence" value="ECO:0007669"/>
    <property type="project" value="InterPro"/>
</dbReference>
<accession>A0A926S439</accession>
<proteinExistence type="predicted"/>
<dbReference type="Gene3D" id="3.40.50.720">
    <property type="entry name" value="NAD(P)-binding Rossmann-like Domain"/>
    <property type="match status" value="2"/>
</dbReference>
<dbReference type="InterPro" id="IPR020802">
    <property type="entry name" value="TesA-like"/>
</dbReference>
<dbReference type="InterPro" id="IPR020841">
    <property type="entry name" value="PKS_Beta-ketoAc_synthase_dom"/>
</dbReference>
<dbReference type="SMART" id="SM00825">
    <property type="entry name" value="PKS_KS"/>
    <property type="match status" value="5"/>
</dbReference>
<dbReference type="NCBIfam" id="TIGR01733">
    <property type="entry name" value="AA-adenyl-dom"/>
    <property type="match status" value="1"/>
</dbReference>
<dbReference type="InterPro" id="IPR014030">
    <property type="entry name" value="Ketoacyl_synth_N"/>
</dbReference>
<feature type="domain" description="Carrier" evidence="12">
    <location>
        <begin position="2534"/>
        <end position="2608"/>
    </location>
</feature>
<feature type="region of interest" description="Disordered" evidence="11">
    <location>
        <begin position="141"/>
        <end position="171"/>
    </location>
</feature>
<feature type="region of interest" description="N-terminal hotdog fold" evidence="10">
    <location>
        <begin position="787"/>
        <end position="908"/>
    </location>
</feature>
<dbReference type="Gene3D" id="1.10.1240.100">
    <property type="match status" value="5"/>
</dbReference>
<feature type="active site" description="Proton donor; for dehydratase activity" evidence="10">
    <location>
        <position position="982"/>
    </location>
</feature>
<dbReference type="InterPro" id="IPR045851">
    <property type="entry name" value="AMP-bd_C_sf"/>
</dbReference>
<dbReference type="PROSITE" id="PS00606">
    <property type="entry name" value="KS3_1"/>
    <property type="match status" value="3"/>
</dbReference>
<feature type="compositionally biased region" description="Basic and acidic residues" evidence="11">
    <location>
        <begin position="4806"/>
        <end position="4818"/>
    </location>
</feature>
<dbReference type="InterPro" id="IPR000873">
    <property type="entry name" value="AMP-dep_synth/lig_dom"/>
</dbReference>
<comment type="subcellular location">
    <subcellularLocation>
        <location evidence="2">Cytoplasm</location>
    </subcellularLocation>
</comment>
<feature type="compositionally biased region" description="Low complexity" evidence="11">
    <location>
        <begin position="149"/>
        <end position="158"/>
    </location>
</feature>
<feature type="region of interest" description="N-terminal hotdog fold" evidence="10">
    <location>
        <begin position="3252"/>
        <end position="3372"/>
    </location>
</feature>
<dbReference type="PROSITE" id="PS00455">
    <property type="entry name" value="AMP_BINDING"/>
    <property type="match status" value="1"/>
</dbReference>
<feature type="compositionally biased region" description="Polar residues" evidence="11">
    <location>
        <begin position="6842"/>
        <end position="6851"/>
    </location>
</feature>
<dbReference type="PROSITE" id="PS50075">
    <property type="entry name" value="CARRIER"/>
    <property type="match status" value="7"/>
</dbReference>
<reference evidence="15" key="1">
    <citation type="submission" date="2020-05" db="EMBL/GenBank/DDBJ databases">
        <title>Identification of trans-AT polyketide cluster in two marine bacteria, producers of a novel glutaramide-containing polyketide sesbanimide D and analogs.</title>
        <authorList>
            <person name="Kacar D."/>
            <person name="Rodriguez P."/>
            <person name="Canedo L."/>
            <person name="Gonzalez E."/>
            <person name="Galan B."/>
            <person name="De La Calle F."/>
            <person name="Garcia J.L."/>
        </authorList>
    </citation>
    <scope>NUCLEOTIDE SEQUENCE</scope>
    <source>
        <strain evidence="15">PHM038</strain>
    </source>
</reference>
<dbReference type="InterPro" id="IPR054514">
    <property type="entry name" value="RhiE-like_linker"/>
</dbReference>
<dbReference type="InterPro" id="IPR057326">
    <property type="entry name" value="KR_dom"/>
</dbReference>
<feature type="domain" description="Ketosynthase family 3 (KS3)" evidence="13">
    <location>
        <begin position="1638"/>
        <end position="2077"/>
    </location>
</feature>
<feature type="domain" description="PKS/mFAS DH" evidence="14">
    <location>
        <begin position="3252"/>
        <end position="3530"/>
    </location>
</feature>
<feature type="domain" description="Ketosynthase family 3 (KS3)" evidence="13">
    <location>
        <begin position="2648"/>
        <end position="3082"/>
    </location>
</feature>
<organism evidence="15 16">
    <name type="scientific">Roseibium aggregatum</name>
    <dbReference type="NCBI Taxonomy" id="187304"/>
    <lineage>
        <taxon>Bacteria</taxon>
        <taxon>Pseudomonadati</taxon>
        <taxon>Pseudomonadota</taxon>
        <taxon>Alphaproteobacteria</taxon>
        <taxon>Hyphomicrobiales</taxon>
        <taxon>Stappiaceae</taxon>
        <taxon>Roseibium</taxon>
    </lineage>
</organism>
<feature type="domain" description="Ketosynthase family 3 (KS3)" evidence="13">
    <location>
        <begin position="3654"/>
        <end position="4088"/>
    </location>
</feature>
<dbReference type="Pfam" id="PF16197">
    <property type="entry name" value="KAsynt_C_assoc"/>
    <property type="match status" value="3"/>
</dbReference>
<keyword evidence="6" id="KW-0597">Phosphoprotein</keyword>
<evidence type="ECO:0000259" key="13">
    <source>
        <dbReference type="PROSITE" id="PS52004"/>
    </source>
</evidence>
<dbReference type="Pfam" id="PF00109">
    <property type="entry name" value="ketoacyl-synt"/>
    <property type="match status" value="5"/>
</dbReference>
<sequence length="6851" mass="733264">MSSGPRDDLRARMAQLLDRELVERARAHLSAQAQQAGAQATPDESKSELSPQDRLARDVWQIAAKALRMPEDQLDPEENLANLGIDSIAITEVMVQISRHFGISVAPTTFFEAKHLDDLSSILFDRYGKAIAGHYERLAAEEAPEPEPVEAASAPAAAGDGQESWTVRHRAAARRRPAKAASVASAERKSSEKAGDAVPIAILSMEGMFPQSPDLEAFEAHLAAGDDCIEEIPADRWDWRAVYGDPKKGAFTDVKYGGFVPDVDRFDAAFFNISPREAELMDPQHRLFMECVWSLIEKGGYAPGSLAGKNIGLFLGINLLDYTDMVNRAGIMEAQQLTGLGHAFCPNRLSFLLDIHGPSEVVDTACSSSLVAIHRAVMSIRHEGCEMAIAGGSNLMLSPTQHIMFSKVGMIAPDGRCKTFSKDANGYARADGVGAVLLKRLDLAERDGDPILGVIRGSVEHHGGGATSLTAPNPKAQARLIVEAHRQAGTDPRSIGLIECHGTGTPLGDPIEIEGLRFAFEELYRDRDLEPPAEPAIGLGSVKSNIGHAETAAGVAGLIKVLLAMKSGTRYRTLHCADPNPLLDLAGSPFHLLQQETPWQRPVLDGTEQPRRAGLSSFGAGGANVHLVIEEYRQAQKSTASAPEHPVVVPVSAKTDGALMDAVARLRKAVAKADLTELAYTLQIGRDAMRCRAAFVATDRDDLLRKMDAFLAGDRTVAATGEIPPGRREKSEALDPAGKDAAAIASHWAGGGDVDWLRLYGDDRPHRIALPGYAFQRKRYWLPEEAKPAQAQTVALVPSPEGEGRYGLRLTGREVFLADHRVGGTPVLPGVAYLELARAAAERDGIAHLELRQVVWMAPLKAERPVTVACEISRLDGGGARVEIVTRTDEGERVVHAQMRIAAGAEATKRTLDLEALRNAPARHLQASEIYAAFDAMGLGYGPGHRVISDLAVGSEVLARLELPEALRPALADYGLHPSLMDGALQSAIGLALDAAGDAPKTAALPFSVDAVEILGPCEATMWAHVRGGPATGSGLRKMDIDLLADDGSVRVALRGFTTRVLEKTDDSDLLCFEPDWRPFSSAVESVDDRRRIVLLTAGTGDADALGGRLPGWDCRQLGDRSGLLLEQRYVGLANQLLKIAQKELNSGPVSLQLVLSEGEGSEALSGLGAMLRSLHREHPKIGSQVLTIGAGTDADTLARLLRDATAAPAGAHLKADGDSLSMEVWDEVETAPETPSAPWRPGGVYLITGGTGKLGRHLAGDILEKAPDATVILAGRNDPDSDLSAWLEAEPRLHHMCVDLTDESAVAEMVAAIRRDHGSLDGVIHAAGVVQDDAFIRKTPEQVAAVLAPKVTGAAALDKAIGDAPLDFLVFYSSISGVTGNAGQADYAAANAFLNGFAEAREARRKKGLCHGRTLSIAWPLWLDGGMGLDPARQDLMRRTTGLVPLETATGIEALYAALAGASSRRLVTVGNAERIRRFIGSLRDRDVVPDRPAAASPVKTAPAPSADLRRLVLAGLVDEASTQLKVSADDLDPDVELTEYGFDSIGFTQFANRLNDRFDLDLTPTLFFEYPTLDGLAGHLSEEETGAMAAALGASLPVEPEQEEATLSPEPVPEPPARRAIVEPRAAAPAENQPEVGLVAIIGMSGQFPGAPDVDAFWQVLKEGRDCISEVPPERWDWRAYWGDPLSEPGKGNAKWGGFIDGIAAFDAPFFGISAPEARMMDPQQRLLLTQAWRVMEDAGYAPSALAGSRTGVFIGTADTGYSRLIAQAGVGIEGYSMTALAPSLGPNRISYTYDFHGPSVAVETACSSALIAVHRAVEAIRSGHCSAAIAGGINALLLPEAFVGFSKAGMLSPEGHCKPFSANADGYTRGEGVGLVFLKSLADADRDGDRILAVIRASAENHGGHAASLTAPNPKAQAELLRTAYARAGIDPRTVGYIEAHGTGTPLGDPIEVEALTSAFADLSSNAEATFGPAPAQSCAIGSVKSNIGHLELAAGIAGLIKVLLQMRHGEIARTLHCDALNPYLKLAGSPFHVAQHETDWSHLIDADGNILPRRAGVSSFGFGGSNAHVVLEEYPAPQDQAHASEPSADPELIILSAKSEAQLKEMADRLVAFLSAPDQAASLCDIAHTLQIARDPMEFRLGLVAQSKAQMLERLNAWLAGETDTGLQTGRVKTNRKTMSVLESDGPLREAAAGLAERGRAEDLLALWVGGFNVDWRTVRKERPGKRISLPGYPFAKTEFWVGKGPQASAREPAASSTSTFAFDGSESFLRDHLVEDVKVLPGVMSFELLRRAFAGSGSKGFELIGHTWTSPVSITAGPERLEVSLQEEPSGSSRYSIFTTGPAGKRAHAQGAVRALGGETAPKIDLGAARAAATRTLDVADIYRRFEDFGLRYGPAQRAITGLWQGPGIAVTRLELPAEADRDPELNPSILDGALQALIGLEQDAANGTALPYAVRRVAVYGRTGERMWAVVRAGDTGASIDVCDDDGTVVIRLEGFAVRAVEQSGKTVPASPAVETDAAVIGEEARHAATLRLVTGIAARTLEVDPSELDVEAELGDFGFDSVTMTAFASRINAELGLSLTPADFFEYATLERLARHIAGDLSEEQLGIVAEAEKEPVAPVASAQASETGFGTDRRAAADDDDPVVIVGQSCCFPMAEDADAFWSNLISGRDCITRIPADRWDWKEIDGDPRQDPGKTNIHWGGFIDRVFEFDPLFFAISPREAKLMDPQQRLMLMHAWKAIEDAGHSPKSLAGQKVGVFVGTSSSGYCERIGEDTGGEGYVATGSVPSVGPNRISYFLDLHGPSEPVETACSSSLVALHRAVQAIRAGDCDMALVGGVNTIITPDAHINFARAGMLSPDGRCKTFSASANGYVRGEGVGMLFLRRLSDAERDGDPVLAVVRATAINHGGHANSLTAPNTEAQADLLRTAYLRAGIDPRSVGYIEAHGTGTALGDPVEVNALKSAFRSLPETNDRLDSDGCRLGSVKTNIGHLELAAGVAGVIKVLQQFGHRQLAPSLHCEDINPYIDLSDSPFEIVRSACEWTPVRDENGNPLPLRAGISSFGFGGVNAHVVLEEYRPAKTLLRAEPDGPVVVVLSARDPESLKESARNLLCMLESGRIENRDLGDLSFTLQVGRAELADRLAIVAGTVDDLVERLKTFLEDRAAPGICRGRAKPSSEGANTPVGEAGPHGIAEQWVSGGKVDWNALNTGSHRRLRLPTYPFARDIYCIDNAGRPKTVAHQTPTPQSLIASAPGDDEGGDFKVHLNADAFYLRDHRIRGSRILPGAMSLELVREAASKKVHADGLPLVLANVTWRRPVELDSGEMDLRVRMSETGEQAWSFRLTADDGSQSDYMRGNTGISDTTGPMPHMDLEALKRSCRTEHDPDWLYASYAALGIDYGPAFRAVTELKSGADGVLARLQLPRAAEAEGGGFVLHPSLIDAAFHAALVSFSDDGGTGPALPFGIDRMEILGPTEKTMWAHLRTVSSANSIHKLDIDLADDSGRTCVRIAGFSLRLLPQVSGDRPLLTEKASDTVPLRSAAERYFIDLVARETEIDASAISLSAPLEDYGIDSVLIIQLTDVLERDFGPLSKTLFFEHQTLDALLDHFLDEHSERLSAIVGSAEETPAKSVPAEAREEKRRGPLAADEPIAIIGVAGRYPGARTLSEFWRNLAAGRDSVTEVPAGRWDHSRFFDPVRQPGKTTCKWGGFIDGHDRFDPMFFNIAPREAQLMDPQERLFLQCAWETLEDAGYTRATVAPDRESLRGGDVGVFVGVMWEEYQLNGPERQAQGQPLAIGTSPAGVANRVSYFCNFHGPSMTVDSMCSSSLTAIHLACDSLRSGSCSVALAGGVNLTPHPNKYLTLAQGRFLSTTGRCGSFGEGGDGYVPAEGVGAVLLKPLSRAEADGDRIHGVILGSALNHGGKTNGYTVPNPAAQTAVIEKAMERAGIAPEEVSYVEAHGTGTTLGDPIEIAALTKAWRGQGSGNHICAIGSVKSNIGHGESAAGIAGLTKILLQLKHGQLAPSLHAETLNPNIPFETSPFRVQRRLEGWPQPVAADRSLPRVAGLSSFGAGGSNAHIVIAEHLGQARPAVSAGPAIYPFSARDPERLRVLLNNFRSTLQDLGEKDLPSVAFTLQEGREAFEERLAIVARDKADLAAKLERALAGQADGDGIFRSRAAVGQPAADLSLSLAVIAEKWVQGALVDWAALRPGPKPVPISLPTYPFAEDLCWLPDIEGTANPPKPEMNPEPAPLPLLFAPVWRDQVPAIGTDLPAKDRIIVLCGSLASDPGVAGRLKGPDTKVVALEAPDGPVDNRYEFHAVRLMKLLQDLARRRPQQAVVQVVVPADGEDSLLEGLDGLLRCAALEHRSLSCQLVAVDSGDDVVARLTTDAACASERTYIRYRKGRRLVRSWGEVAPKAGPERSPWKQDGVYLLTGGAGGIGLHVAEAIAGSGVRPSLWLTGRSHLKPEVEQRLKDLEEMGATVHYRRIDVTSRDAVSDLLAEIDVIDGHLDGVFHGAGLTRDGLLATKDEATLREVLAPKVTGTRILDEALGNRPLDFLVLFASAAGALGNPGQSDYAAANAFLDRFAALRNARMAGGACHGRTIAIDWPYWRDGGMHMDARTIETMEREAGVRPLETAPAIAALSAILSASDEDQVLVLEGDHDRLRRLMGPAEPEAIKTQPALVEAAVEDVRRSEPVEASGAREEVVAQIKACFSTCLGIPADKLASEDTIDRFGVDSVSSLEIVEALEAAFGPLPQTILFEFQTINRLADELMTRQEPVAKVDPVASAPQPPVVASEKAEEPEPEPDRNTGDIAIIAVAGRYPGADTIEAFGELLRKGRDCVTEIPPERLDLLPRYSPRKGEPGASYCKWGGFLSDVDCFDAEFFGYSSRAADLADPQERLFLETAWHLFERGGHTRPYLAEHYDKRVGVFVGSMYQQYPGLAADPETRAMLALSSYSGIANRTSFFFDLQGPSVAVDSMCSSGLQAVHQACQSLRAGECRLAVAGGVNLSIHPAKYEALSRGGLAGSSADSRALSGGDGYLPAEGVGAVLLKPLGDALRDGDRVLAVIKGSLANHAGHSAGYAVPNADAQVRLLEDAFDTAGIDPATVSYAEVAANGTQVGDAIELRALGRVYADRPGEVPLAVGSVKTNMGHAEGASGLAQLTKVLLQFERRELFPSFGTSASETAELLQGTPFRPQTELAPWSAPVVDGTVQPRRATVSSFGAGGSNVFLILEEAPPVPVQQSLSAERQPRLFPVSARTEDRLAELRKSLAAYVRETKDLDMAALSRTLRYGREAFASSVEIVATDGDELAAKLEDFEYRADIEPTLAAAEEDETHIGPMLVLPGYPFVRERHWLPQAVAPDSVPQTTQAETAPTPETVQQTEHAETALQLICRTLAAELGCSADDLDPQRTFEDLGADSMVRMRLIYAVEEAFGRVLSQKALETHATPQALARFLDSEASDAAPVAGPAEQKPSTTGPYRCPLGEAQKGLWVLQSLYPESGEYNVPLAFRVKSADGAALAKALDWLVAEYPVLGTRIVEEDGDPVLKARPEGVELHSLVMPKEVETAGFLRQRVLLPFDLGEAVFRVEHLSGGKLGPDESIVLIVAHHIVTDGITSAVITRRFWTAYACFCRSEPVPEKGDSADYSEFAAWEGEFAASEEGQAQKHYWLEKLADPAPVLKLPARPGSGRAAATNGQDLEVRLPEDLSARLRDLARHLGVSPASIYLTAFSALLYRYTGEEDLVIGVPTLRRPSRRFEETVGYCANMIALRLAADPDLSFGQLSKHVHAALGEGLGNSDIPFAAIAREHGGTATGEPPYQVSFAYQNFILDAAELDLFARGDVTLLPEIRQAGGAQFAMEVQDDPKGASIIAGYDGDRFARGTIERMLAHFRRLLEAAVTGDETPVSALPMLTRPETDRALHHWARGERLHASGELAHDLVFAAAQEHPSATAIVSGAKRLSYRDLALRSKQIALALTEHGVGTGDRVAVLLEREPDGIAALLAVIAIGAVWVPLDPEHPDERLAYILRDAEVALVLSRGVLASRLQDFKDRPADVIDLDKTRYLLRSRFSRFPEAEIAPDDPAYIIYTSGSTGVPKGVVVSHGALSGHCQVIIGEYGLSASDAVLQFAPTAVDTAIEQILPPLAAGARLVLRSPDLQTADEFRRFLSDMRLTVADLPPVYLHELLRSWERSGADLSGLDLRLMIVGGEALTPEVAAAWQRSRLSGCRLVNAYGPTEATVTALVHTVKPSDGGDTIPIGRPLAGTEIYILDPSGNPVPDGVIGELHIGGGRLALGYHRRADLTEDRFRSHRLGQKDIRLYATGDLACFRPNSGGVVEFHGRVDDQVKIRGHRIELGEVEAAIAACGVAEAAVLVERNKAGDPVLTAYLGGTAEPFDDALLRKQLSGRLPPHMVPSVWIHSGSLPKTTSGKIDRQALQRAERRHEGESRSGRSPRDRVEDRLLDVWMEVLGRDPNNATVGIEEEFADAGGHSLLAIRLLNRIEQTFGCKLSVTDLAQAGTIAMQARLLRQRGISGAVSEPRATGEAADGTEASLLVSLKLPEPGGKGENRPPVFLIHPIGGTLACYQALVGELNLDRPVYGIRAEGLEAGETCRTRTVGELAARYCDVIRSVQPHGPYTLCGWSFGGIVACGMARHLTRQGEEVAFVGLIDSYLPGEVARLEDASGPADADFDTRSGQAFLRDLFGADVQVEKGEDIVERVMTLPQLPVVLPGADRDQLQRLHDVFTANYAAFAGHVPQKSEAPITLVCAAGRDPGDIEDAWKEVAGGSLAIRQVEADHYTILRSPHLGDWVPDFRDALERTEGLEKQGKGPSSSAGETA</sequence>
<evidence type="ECO:0000259" key="12">
    <source>
        <dbReference type="PROSITE" id="PS50075"/>
    </source>
</evidence>
<dbReference type="PANTHER" id="PTHR43775">
    <property type="entry name" value="FATTY ACID SYNTHASE"/>
    <property type="match status" value="1"/>
</dbReference>
<comment type="function">
    <text evidence="9">Involved in production of the polyketide antibiotic thailandamide.</text>
</comment>
<dbReference type="GO" id="GO:0004312">
    <property type="term" value="F:fatty acid synthase activity"/>
    <property type="evidence" value="ECO:0007669"/>
    <property type="project" value="TreeGrafter"/>
</dbReference>
<dbReference type="SMART" id="SM00822">
    <property type="entry name" value="PKS_KR"/>
    <property type="match status" value="2"/>
</dbReference>
<feature type="active site" description="Proton acceptor; for dehydratase activity" evidence="10">
    <location>
        <position position="820"/>
    </location>
</feature>
<dbReference type="PROSITE" id="PS52004">
    <property type="entry name" value="KS3_2"/>
    <property type="match status" value="5"/>
</dbReference>
<dbReference type="GO" id="GO:0005737">
    <property type="term" value="C:cytoplasm"/>
    <property type="evidence" value="ECO:0007669"/>
    <property type="project" value="UniProtKB-SubCell"/>
</dbReference>
<feature type="compositionally biased region" description="Low complexity" evidence="11">
    <location>
        <begin position="5377"/>
        <end position="5390"/>
    </location>
</feature>
<dbReference type="Gene3D" id="3.30.300.30">
    <property type="match status" value="1"/>
</dbReference>
<gene>
    <name evidence="15" type="ORF">HK439_00230</name>
</gene>
<feature type="domain" description="Ketosynthase family 3 (KS3)" evidence="13">
    <location>
        <begin position="197"/>
        <end position="631"/>
    </location>
</feature>
<feature type="active site" description="Proton donor; for dehydratase activity" evidence="10">
    <location>
        <position position="3448"/>
    </location>
</feature>
<dbReference type="GO" id="GO:0044550">
    <property type="term" value="P:secondary metabolite biosynthetic process"/>
    <property type="evidence" value="ECO:0007669"/>
    <property type="project" value="UniProtKB-ARBA"/>
</dbReference>
<feature type="domain" description="Ketosynthase family 3 (KS3)" evidence="13">
    <location>
        <begin position="4819"/>
        <end position="5246"/>
    </location>
</feature>
<dbReference type="InterPro" id="IPR009081">
    <property type="entry name" value="PP-bd_ACP"/>
</dbReference>
<dbReference type="InterPro" id="IPR049900">
    <property type="entry name" value="PKS_mFAS_DH"/>
</dbReference>
<dbReference type="RefSeq" id="WP_190289356.1">
    <property type="nucleotide sequence ID" value="NZ_JABFCZ010000001.1"/>
</dbReference>
<evidence type="ECO:0000313" key="16">
    <source>
        <dbReference type="Proteomes" id="UP000598467"/>
    </source>
</evidence>
<dbReference type="PROSITE" id="PS52019">
    <property type="entry name" value="PKS_MFAS_DH"/>
    <property type="match status" value="3"/>
</dbReference>
<evidence type="ECO:0000256" key="6">
    <source>
        <dbReference type="ARBA" id="ARBA00022553"/>
    </source>
</evidence>
<keyword evidence="8" id="KW-0677">Repeat</keyword>
<feature type="domain" description="Carrier" evidence="12">
    <location>
        <begin position="6464"/>
        <end position="6543"/>
    </location>
</feature>
<feature type="domain" description="Carrier" evidence="12">
    <location>
        <begin position="4709"/>
        <end position="4785"/>
    </location>
</feature>
<feature type="active site" description="Proton acceptor; for dehydratase activity" evidence="10">
    <location>
        <position position="3282"/>
    </location>
</feature>
<feature type="domain" description="PKS/mFAS DH" evidence="14">
    <location>
        <begin position="2243"/>
        <end position="2513"/>
    </location>
</feature>
<feature type="region of interest" description="C-terminal hotdog fold" evidence="10">
    <location>
        <begin position="922"/>
        <end position="1068"/>
    </location>
</feature>
<dbReference type="Pfam" id="PF00668">
    <property type="entry name" value="Condensation"/>
    <property type="match status" value="1"/>
</dbReference>
<dbReference type="InterPro" id="IPR001031">
    <property type="entry name" value="Thioesterase"/>
</dbReference>
<feature type="compositionally biased region" description="Low complexity" evidence="11">
    <location>
        <begin position="31"/>
        <end position="40"/>
    </location>
</feature>
<dbReference type="InterPro" id="IPR001242">
    <property type="entry name" value="Condensation_dom"/>
</dbReference>
<feature type="active site" description="Proton acceptor; for dehydratase activity" evidence="10">
    <location>
        <position position="2277"/>
    </location>
</feature>
<evidence type="ECO:0000259" key="14">
    <source>
        <dbReference type="PROSITE" id="PS52019"/>
    </source>
</evidence>
<dbReference type="Gene3D" id="3.30.559.30">
    <property type="entry name" value="Nonribosomal peptide synthetase, condensation domain"/>
    <property type="match status" value="1"/>
</dbReference>
<dbReference type="InterPro" id="IPR010071">
    <property type="entry name" value="AA_adenyl_dom"/>
</dbReference>
<dbReference type="SUPFAM" id="SSF47336">
    <property type="entry name" value="ACP-like"/>
    <property type="match status" value="7"/>
</dbReference>
<feature type="region of interest" description="C-terminal hotdog fold" evidence="10">
    <location>
        <begin position="2379"/>
        <end position="2513"/>
    </location>
</feature>
<feature type="active site" description="Proton donor; for dehydratase activity" evidence="10">
    <location>
        <position position="2437"/>
    </location>
</feature>
<dbReference type="InterPro" id="IPR029058">
    <property type="entry name" value="AB_hydrolase_fold"/>
</dbReference>
<dbReference type="InterPro" id="IPR020806">
    <property type="entry name" value="PKS_PP-bd"/>
</dbReference>
<feature type="compositionally biased region" description="Low complexity" evidence="11">
    <location>
        <begin position="4791"/>
        <end position="4805"/>
    </location>
</feature>
<dbReference type="FunFam" id="3.40.50.980:FF:000001">
    <property type="entry name" value="Non-ribosomal peptide synthetase"/>
    <property type="match status" value="1"/>
</dbReference>
<evidence type="ECO:0000256" key="2">
    <source>
        <dbReference type="ARBA" id="ARBA00004496"/>
    </source>
</evidence>
<dbReference type="InterPro" id="IPR016039">
    <property type="entry name" value="Thiolase-like"/>
</dbReference>
<feature type="domain" description="PKS/mFAS DH" evidence="14">
    <location>
        <begin position="787"/>
        <end position="1068"/>
    </location>
</feature>
<evidence type="ECO:0000256" key="11">
    <source>
        <dbReference type="SAM" id="MobiDB-lite"/>
    </source>
</evidence>
<dbReference type="SUPFAM" id="SSF52777">
    <property type="entry name" value="CoA-dependent acyltransferases"/>
    <property type="match status" value="2"/>
</dbReference>
<dbReference type="SMART" id="SM01294">
    <property type="entry name" value="PKS_PP_betabranch"/>
    <property type="match status" value="3"/>
</dbReference>
<name>A0A926S439_9HYPH</name>
<dbReference type="Pfam" id="PF14765">
    <property type="entry name" value="PS-DH"/>
    <property type="match status" value="3"/>
</dbReference>
<dbReference type="SUPFAM" id="SSF53901">
    <property type="entry name" value="Thiolase-like"/>
    <property type="match status" value="5"/>
</dbReference>
<evidence type="ECO:0000256" key="10">
    <source>
        <dbReference type="PROSITE-ProRule" id="PRU01363"/>
    </source>
</evidence>
<feature type="region of interest" description="Disordered" evidence="11">
    <location>
        <begin position="6436"/>
        <end position="6467"/>
    </location>
</feature>
<dbReference type="InterPro" id="IPR042099">
    <property type="entry name" value="ANL_N_sf"/>
</dbReference>
<dbReference type="SUPFAM" id="SSF53474">
    <property type="entry name" value="alpha/beta-Hydrolases"/>
    <property type="match status" value="1"/>
</dbReference>
<dbReference type="Pfam" id="PF21089">
    <property type="entry name" value="PKS_DH_N"/>
    <property type="match status" value="3"/>
</dbReference>
<dbReference type="InterPro" id="IPR020845">
    <property type="entry name" value="AMP-binding_CS"/>
</dbReference>
<dbReference type="CDD" id="cd00833">
    <property type="entry name" value="PKS"/>
    <property type="match status" value="5"/>
</dbReference>
<comment type="caution">
    <text evidence="15">The sequence shown here is derived from an EMBL/GenBank/DDBJ whole genome shotgun (WGS) entry which is preliminary data.</text>
</comment>
<dbReference type="PROSITE" id="PS00012">
    <property type="entry name" value="PHOSPHOPANTETHEINE"/>
    <property type="match status" value="2"/>
</dbReference>
<dbReference type="SMART" id="SM00823">
    <property type="entry name" value="PKS_PP"/>
    <property type="match status" value="7"/>
</dbReference>
<evidence type="ECO:0000313" key="15">
    <source>
        <dbReference type="EMBL" id="MBD1544675.1"/>
    </source>
</evidence>
<dbReference type="Gene3D" id="3.40.47.10">
    <property type="match status" value="5"/>
</dbReference>
<feature type="domain" description="Carrier" evidence="12">
    <location>
        <begin position="5395"/>
        <end position="5472"/>
    </location>
</feature>
<dbReference type="InterPro" id="IPR014031">
    <property type="entry name" value="Ketoacyl_synth_C"/>
</dbReference>
<feature type="region of interest" description="C-terminal hotdog fold" evidence="10">
    <location>
        <begin position="3387"/>
        <end position="3530"/>
    </location>
</feature>
<keyword evidence="5" id="KW-0963">Cytoplasm</keyword>
<comment type="pathway">
    <text evidence="3">Antibiotic biosynthesis.</text>
</comment>
<dbReference type="Pfam" id="PF00975">
    <property type="entry name" value="Thioesterase"/>
    <property type="match status" value="1"/>
</dbReference>
<feature type="region of interest" description="Disordered" evidence="11">
    <location>
        <begin position="28"/>
        <end position="53"/>
    </location>
</feature>
<dbReference type="InterPro" id="IPR036736">
    <property type="entry name" value="ACP-like_sf"/>
</dbReference>
<dbReference type="PANTHER" id="PTHR43775:SF37">
    <property type="entry name" value="SI:DKEY-61P9.11"/>
    <property type="match status" value="1"/>
</dbReference>
<dbReference type="GO" id="GO:0006633">
    <property type="term" value="P:fatty acid biosynthetic process"/>
    <property type="evidence" value="ECO:0007669"/>
    <property type="project" value="InterPro"/>
</dbReference>
<dbReference type="InterPro" id="IPR050091">
    <property type="entry name" value="PKS_NRPS_Biosynth_Enz"/>
</dbReference>
<evidence type="ECO:0000256" key="9">
    <source>
        <dbReference type="ARBA" id="ARBA00054155"/>
    </source>
</evidence>
<dbReference type="Proteomes" id="UP000598467">
    <property type="component" value="Unassembled WGS sequence"/>
</dbReference>
<dbReference type="Gene3D" id="3.40.50.1820">
    <property type="entry name" value="alpha/beta hydrolase"/>
    <property type="match status" value="1"/>
</dbReference>
<protein>
    <submittedName>
        <fullName evidence="15">Amino acid adenylation domain-containing protein</fullName>
    </submittedName>
</protein>
<keyword evidence="4" id="KW-0596">Phosphopantetheine</keyword>
<dbReference type="Pfam" id="PF22336">
    <property type="entry name" value="RhiE-like_linker"/>
    <property type="match status" value="2"/>
</dbReference>
<evidence type="ECO:0000256" key="8">
    <source>
        <dbReference type="ARBA" id="ARBA00022737"/>
    </source>
</evidence>
<dbReference type="InterPro" id="IPR036291">
    <property type="entry name" value="NAD(P)-bd_dom_sf"/>
</dbReference>
<feature type="domain" description="Carrier" evidence="12">
    <location>
        <begin position="50"/>
        <end position="127"/>
    </location>
</feature>
<dbReference type="CDD" id="cd08953">
    <property type="entry name" value="KR_2_SDR_x"/>
    <property type="match status" value="2"/>
</dbReference>
<feature type="domain" description="Carrier" evidence="12">
    <location>
        <begin position="3543"/>
        <end position="3619"/>
    </location>
</feature>
<dbReference type="InterPro" id="IPR032821">
    <property type="entry name" value="PKS_assoc"/>
</dbReference>
<dbReference type="Gene3D" id="3.30.559.10">
    <property type="entry name" value="Chloramphenicol acetyltransferase-like domain"/>
    <property type="match status" value="1"/>
</dbReference>
<dbReference type="InterPro" id="IPR020807">
    <property type="entry name" value="PKS_DH"/>
</dbReference>
<feature type="domain" description="Carrier" evidence="12">
    <location>
        <begin position="1509"/>
        <end position="1586"/>
    </location>
</feature>
<feature type="region of interest" description="N-terminal hotdog fold" evidence="10">
    <location>
        <begin position="2243"/>
        <end position="2365"/>
    </location>
</feature>
<dbReference type="InterPro" id="IPR013968">
    <property type="entry name" value="PKS_KR"/>
</dbReference>
<evidence type="ECO:0000256" key="7">
    <source>
        <dbReference type="ARBA" id="ARBA00022679"/>
    </source>
</evidence>
<feature type="region of interest" description="Disordered" evidence="11">
    <location>
        <begin position="4790"/>
        <end position="4818"/>
    </location>
</feature>
<dbReference type="SMART" id="SM00826">
    <property type="entry name" value="PKS_DH"/>
    <property type="match status" value="3"/>
</dbReference>
<dbReference type="Pfam" id="PF08659">
    <property type="entry name" value="KR"/>
    <property type="match status" value="2"/>
</dbReference>
<evidence type="ECO:0000256" key="5">
    <source>
        <dbReference type="ARBA" id="ARBA00022490"/>
    </source>
</evidence>
<dbReference type="SMART" id="SM00824">
    <property type="entry name" value="PKS_TE"/>
    <property type="match status" value="1"/>
</dbReference>
<dbReference type="Gene3D" id="1.10.1200.10">
    <property type="entry name" value="ACP-like"/>
    <property type="match status" value="7"/>
</dbReference>
<dbReference type="EMBL" id="JABFCZ010000001">
    <property type="protein sequence ID" value="MBD1544675.1"/>
    <property type="molecule type" value="Genomic_DNA"/>
</dbReference>
<dbReference type="InterPro" id="IPR023213">
    <property type="entry name" value="CAT-like_dom_sf"/>
</dbReference>
<dbReference type="SUPFAM" id="SSF56801">
    <property type="entry name" value="Acetyl-CoA synthetase-like"/>
    <property type="match status" value="1"/>
</dbReference>
<feature type="region of interest" description="Disordered" evidence="11">
    <location>
        <begin position="6831"/>
        <end position="6851"/>
    </location>
</feature>